<feature type="compositionally biased region" description="Basic residues" evidence="1">
    <location>
        <begin position="1"/>
        <end position="10"/>
    </location>
</feature>
<dbReference type="Proteomes" id="UP001586593">
    <property type="component" value="Unassembled WGS sequence"/>
</dbReference>
<feature type="compositionally biased region" description="Basic and acidic residues" evidence="1">
    <location>
        <begin position="160"/>
        <end position="177"/>
    </location>
</feature>
<feature type="compositionally biased region" description="Low complexity" evidence="1">
    <location>
        <begin position="178"/>
        <end position="192"/>
    </location>
</feature>
<feature type="compositionally biased region" description="Basic and acidic residues" evidence="1">
    <location>
        <begin position="335"/>
        <end position="345"/>
    </location>
</feature>
<sequence length="442" mass="49398">MAGTRRHRFTRLFDPPPDARYESTSTSLLSWILIILGLRVFRANRRDHHHTGSSHEKHTHHRRHGHHGHHDERGPAPEYRQKDPTWHYRAPEEPQSLSHTSRPRWSSQEGRDPAIRAQLVYRDGGLATLPPHSHKHRHMHSTTPPPSTREKRLSPSRAAGRLELERHVASRRGDSHSRSISSSEPSHKSTTSWQDIASSVRLERFSPQMDQMGAHPCPAVSVPRLSCTSTREQGALSPSFFEDRGLSPPRPSVAEAYQPRSQPPPCSEGSETEQGTSPSQPERKKPRVRISPDVIVHQISEDSSSLSSSPAVSTKQGTKPASTTPHRSTQVSTAEPERESAEVRVHSPQHRSLHSQEGRGTARVQSHGTGGHKHERKAPPSIEARKTSRGTTSSTCSPTFFHVARPATYHTHRDHDAKPAGRDESPPYVFGGHSRRRGARED</sequence>
<feature type="compositionally biased region" description="Low complexity" evidence="1">
    <location>
        <begin position="301"/>
        <end position="313"/>
    </location>
</feature>
<dbReference type="EMBL" id="JAZHXJ010001403">
    <property type="protein sequence ID" value="KAL1844872.1"/>
    <property type="molecule type" value="Genomic_DNA"/>
</dbReference>
<reference evidence="2 3" key="1">
    <citation type="journal article" date="2024" name="Commun. Biol.">
        <title>Comparative genomic analysis of thermophilic fungi reveals convergent evolutionary adaptations and gene losses.</title>
        <authorList>
            <person name="Steindorff A.S."/>
            <person name="Aguilar-Pontes M.V."/>
            <person name="Robinson A.J."/>
            <person name="Andreopoulos B."/>
            <person name="LaButti K."/>
            <person name="Kuo A."/>
            <person name="Mondo S."/>
            <person name="Riley R."/>
            <person name="Otillar R."/>
            <person name="Haridas S."/>
            <person name="Lipzen A."/>
            <person name="Grimwood J."/>
            <person name="Schmutz J."/>
            <person name="Clum A."/>
            <person name="Reid I.D."/>
            <person name="Moisan M.C."/>
            <person name="Butler G."/>
            <person name="Nguyen T.T.M."/>
            <person name="Dewar K."/>
            <person name="Conant G."/>
            <person name="Drula E."/>
            <person name="Henrissat B."/>
            <person name="Hansel C."/>
            <person name="Singer S."/>
            <person name="Hutchinson M.I."/>
            <person name="de Vries R.P."/>
            <person name="Natvig D.O."/>
            <person name="Powell A.J."/>
            <person name="Tsang A."/>
            <person name="Grigoriev I.V."/>
        </authorList>
    </citation>
    <scope>NUCLEOTIDE SEQUENCE [LARGE SCALE GENOMIC DNA]</scope>
    <source>
        <strain evidence="2 3">ATCC 24622</strain>
    </source>
</reference>
<evidence type="ECO:0000256" key="1">
    <source>
        <dbReference type="SAM" id="MobiDB-lite"/>
    </source>
</evidence>
<accession>A0ABR3VT64</accession>
<gene>
    <name evidence="2" type="ORF">VTK73DRAFT_1633</name>
</gene>
<feature type="compositionally biased region" description="Polar residues" evidence="1">
    <location>
        <begin position="95"/>
        <end position="108"/>
    </location>
</feature>
<name>A0ABR3VT64_9PEZI</name>
<feature type="region of interest" description="Disordered" evidence="1">
    <location>
        <begin position="125"/>
        <end position="194"/>
    </location>
</feature>
<feature type="region of interest" description="Disordered" evidence="1">
    <location>
        <begin position="230"/>
        <end position="442"/>
    </location>
</feature>
<protein>
    <submittedName>
        <fullName evidence="2">Uncharacterized protein</fullName>
    </submittedName>
</protein>
<evidence type="ECO:0000313" key="2">
    <source>
        <dbReference type="EMBL" id="KAL1844872.1"/>
    </source>
</evidence>
<feature type="compositionally biased region" description="Basic and acidic residues" evidence="1">
    <location>
        <begin position="411"/>
        <end position="425"/>
    </location>
</feature>
<feature type="compositionally biased region" description="Polar residues" evidence="1">
    <location>
        <begin position="389"/>
        <end position="398"/>
    </location>
</feature>
<feature type="region of interest" description="Disordered" evidence="1">
    <location>
        <begin position="1"/>
        <end position="22"/>
    </location>
</feature>
<evidence type="ECO:0000313" key="3">
    <source>
        <dbReference type="Proteomes" id="UP001586593"/>
    </source>
</evidence>
<feature type="compositionally biased region" description="Basic residues" evidence="1">
    <location>
        <begin position="47"/>
        <end position="68"/>
    </location>
</feature>
<keyword evidence="3" id="KW-1185">Reference proteome</keyword>
<organism evidence="2 3">
    <name type="scientific">Phialemonium thermophilum</name>
    <dbReference type="NCBI Taxonomy" id="223376"/>
    <lineage>
        <taxon>Eukaryota</taxon>
        <taxon>Fungi</taxon>
        <taxon>Dikarya</taxon>
        <taxon>Ascomycota</taxon>
        <taxon>Pezizomycotina</taxon>
        <taxon>Sordariomycetes</taxon>
        <taxon>Sordariomycetidae</taxon>
        <taxon>Cephalothecales</taxon>
        <taxon>Cephalothecaceae</taxon>
        <taxon>Phialemonium</taxon>
    </lineage>
</organism>
<feature type="compositionally biased region" description="Basic residues" evidence="1">
    <location>
        <begin position="433"/>
        <end position="442"/>
    </location>
</feature>
<proteinExistence type="predicted"/>
<feature type="compositionally biased region" description="Polar residues" evidence="1">
    <location>
        <begin position="314"/>
        <end position="333"/>
    </location>
</feature>
<feature type="region of interest" description="Disordered" evidence="1">
    <location>
        <begin position="47"/>
        <end position="111"/>
    </location>
</feature>
<comment type="caution">
    <text evidence="2">The sequence shown here is derived from an EMBL/GenBank/DDBJ whole genome shotgun (WGS) entry which is preliminary data.</text>
</comment>
<feature type="compositionally biased region" description="Basic and acidic residues" evidence="1">
    <location>
        <begin position="69"/>
        <end position="92"/>
    </location>
</feature>